<keyword evidence="5" id="KW-0489">Methyltransferase</keyword>
<dbReference type="GO" id="GO:0032259">
    <property type="term" value="P:methylation"/>
    <property type="evidence" value="ECO:0007669"/>
    <property type="project" value="UniProtKB-KW"/>
</dbReference>
<dbReference type="GO" id="GO:0003908">
    <property type="term" value="F:methylated-DNA-[protein]-cysteine S-methyltransferase activity"/>
    <property type="evidence" value="ECO:0007669"/>
    <property type="project" value="UniProtKB-EC"/>
</dbReference>
<feature type="domain" description="Methylated-DNA-[protein]-cysteine S-methyltransferase DNA binding" evidence="12">
    <location>
        <begin position="22"/>
        <end position="100"/>
    </location>
</feature>
<gene>
    <name evidence="13" type="ORF">PIBRA_LOCUS5273</name>
</gene>
<evidence type="ECO:0000259" key="12">
    <source>
        <dbReference type="Pfam" id="PF01035"/>
    </source>
</evidence>
<evidence type="ECO:0000256" key="4">
    <source>
        <dbReference type="ARBA" id="ARBA00015377"/>
    </source>
</evidence>
<evidence type="ECO:0000313" key="14">
    <source>
        <dbReference type="Proteomes" id="UP001152562"/>
    </source>
</evidence>
<dbReference type="CDD" id="cd06445">
    <property type="entry name" value="ATase"/>
    <property type="match status" value="1"/>
</dbReference>
<comment type="catalytic activity">
    <reaction evidence="11">
        <text>a 6-O-methyl-2'-deoxyguanosine in DNA + L-cysteinyl-[protein] = S-methyl-L-cysteinyl-[protein] + a 2'-deoxyguanosine in DNA</text>
        <dbReference type="Rhea" id="RHEA:24000"/>
        <dbReference type="Rhea" id="RHEA-COMP:10131"/>
        <dbReference type="Rhea" id="RHEA-COMP:10132"/>
        <dbReference type="Rhea" id="RHEA-COMP:11367"/>
        <dbReference type="Rhea" id="RHEA-COMP:11368"/>
        <dbReference type="ChEBI" id="CHEBI:29950"/>
        <dbReference type="ChEBI" id="CHEBI:82612"/>
        <dbReference type="ChEBI" id="CHEBI:85445"/>
        <dbReference type="ChEBI" id="CHEBI:85448"/>
        <dbReference type="EC" id="2.1.1.63"/>
    </reaction>
</comment>
<dbReference type="Gene3D" id="1.10.10.10">
    <property type="entry name" value="Winged helix-like DNA-binding domain superfamily/Winged helix DNA-binding domain"/>
    <property type="match status" value="1"/>
</dbReference>
<dbReference type="PANTHER" id="PTHR10815:SF13">
    <property type="entry name" value="METHYLATED-DNA--PROTEIN-CYSTEINE METHYLTRANSFERASE"/>
    <property type="match status" value="1"/>
</dbReference>
<keyword evidence="7" id="KW-0227">DNA damage</keyword>
<reference evidence="13" key="1">
    <citation type="submission" date="2022-05" db="EMBL/GenBank/DDBJ databases">
        <authorList>
            <person name="Okamura Y."/>
        </authorList>
    </citation>
    <scope>NUCLEOTIDE SEQUENCE</scope>
</reference>
<protein>
    <recommendedName>
        <fullName evidence="4">Methylated-DNA--protein-cysteine methyltransferase</fullName>
        <ecNumber evidence="3">2.1.1.63</ecNumber>
    </recommendedName>
    <alternativeName>
        <fullName evidence="9">6-O-methylguanine-DNA methyltransferase</fullName>
    </alternativeName>
    <alternativeName>
        <fullName evidence="10">O-6-methylguanine-DNA-alkyltransferase</fullName>
    </alternativeName>
</protein>
<dbReference type="InterPro" id="IPR036217">
    <property type="entry name" value="MethylDNA_cys_MeTrfase_DNAb"/>
</dbReference>
<evidence type="ECO:0000256" key="1">
    <source>
        <dbReference type="ARBA" id="ARBA00001286"/>
    </source>
</evidence>
<dbReference type="PANTHER" id="PTHR10815">
    <property type="entry name" value="METHYLATED-DNA--PROTEIN-CYSTEINE METHYLTRANSFERASE"/>
    <property type="match status" value="1"/>
</dbReference>
<keyword evidence="8" id="KW-0234">DNA repair</keyword>
<evidence type="ECO:0000256" key="9">
    <source>
        <dbReference type="ARBA" id="ARBA00030795"/>
    </source>
</evidence>
<accession>A0A9P0TBD2</accession>
<evidence type="ECO:0000256" key="2">
    <source>
        <dbReference type="ARBA" id="ARBA00008711"/>
    </source>
</evidence>
<evidence type="ECO:0000256" key="5">
    <source>
        <dbReference type="ARBA" id="ARBA00022603"/>
    </source>
</evidence>
<dbReference type="SUPFAM" id="SSF46767">
    <property type="entry name" value="Methylated DNA-protein cysteine methyltransferase, C-terminal domain"/>
    <property type="match status" value="1"/>
</dbReference>
<dbReference type="GO" id="GO:0006281">
    <property type="term" value="P:DNA repair"/>
    <property type="evidence" value="ECO:0007669"/>
    <property type="project" value="UniProtKB-KW"/>
</dbReference>
<comment type="caution">
    <text evidence="13">The sequence shown here is derived from an EMBL/GenBank/DDBJ whole genome shotgun (WGS) entry which is preliminary data.</text>
</comment>
<evidence type="ECO:0000256" key="6">
    <source>
        <dbReference type="ARBA" id="ARBA00022679"/>
    </source>
</evidence>
<dbReference type="InterPro" id="IPR014048">
    <property type="entry name" value="MethylDNA_cys_MeTrfase_DNA-bd"/>
</dbReference>
<dbReference type="InterPro" id="IPR001497">
    <property type="entry name" value="MethylDNA_cys_MeTrfase_AS"/>
</dbReference>
<evidence type="ECO:0000256" key="8">
    <source>
        <dbReference type="ARBA" id="ARBA00023204"/>
    </source>
</evidence>
<keyword evidence="6" id="KW-0808">Transferase</keyword>
<evidence type="ECO:0000256" key="11">
    <source>
        <dbReference type="ARBA" id="ARBA00049348"/>
    </source>
</evidence>
<dbReference type="PROSITE" id="PS00374">
    <property type="entry name" value="MGMT"/>
    <property type="match status" value="1"/>
</dbReference>
<name>A0A9P0TBD2_PIEBR</name>
<comment type="catalytic activity">
    <reaction evidence="1">
        <text>a 4-O-methyl-thymidine in DNA + L-cysteinyl-[protein] = a thymidine in DNA + S-methyl-L-cysteinyl-[protein]</text>
        <dbReference type="Rhea" id="RHEA:53428"/>
        <dbReference type="Rhea" id="RHEA-COMP:10131"/>
        <dbReference type="Rhea" id="RHEA-COMP:10132"/>
        <dbReference type="Rhea" id="RHEA-COMP:13555"/>
        <dbReference type="Rhea" id="RHEA-COMP:13556"/>
        <dbReference type="ChEBI" id="CHEBI:29950"/>
        <dbReference type="ChEBI" id="CHEBI:82612"/>
        <dbReference type="ChEBI" id="CHEBI:137386"/>
        <dbReference type="ChEBI" id="CHEBI:137387"/>
        <dbReference type="EC" id="2.1.1.63"/>
    </reaction>
</comment>
<dbReference type="Proteomes" id="UP001152562">
    <property type="component" value="Unassembled WGS sequence"/>
</dbReference>
<dbReference type="EC" id="2.1.1.63" evidence="3"/>
<comment type="similarity">
    <text evidence="2">Belongs to the MGMT family.</text>
</comment>
<dbReference type="Pfam" id="PF01035">
    <property type="entry name" value="DNA_binding_1"/>
    <property type="match status" value="1"/>
</dbReference>
<dbReference type="AlphaFoldDB" id="A0A9P0TBD2"/>
<keyword evidence="14" id="KW-1185">Reference proteome</keyword>
<evidence type="ECO:0000256" key="7">
    <source>
        <dbReference type="ARBA" id="ARBA00022763"/>
    </source>
</evidence>
<dbReference type="InterPro" id="IPR036388">
    <property type="entry name" value="WH-like_DNA-bd_sf"/>
</dbReference>
<dbReference type="EMBL" id="CALOZG010000005">
    <property type="protein sequence ID" value="CAH4028435.1"/>
    <property type="molecule type" value="Genomic_DNA"/>
</dbReference>
<evidence type="ECO:0000313" key="13">
    <source>
        <dbReference type="EMBL" id="CAH4028435.1"/>
    </source>
</evidence>
<proteinExistence type="inferred from homology"/>
<evidence type="ECO:0000256" key="10">
    <source>
        <dbReference type="ARBA" id="ARBA00031621"/>
    </source>
</evidence>
<organism evidence="13 14">
    <name type="scientific">Pieris brassicae</name>
    <name type="common">White butterfly</name>
    <name type="synonym">Large white butterfly</name>
    <dbReference type="NCBI Taxonomy" id="7116"/>
    <lineage>
        <taxon>Eukaryota</taxon>
        <taxon>Metazoa</taxon>
        <taxon>Ecdysozoa</taxon>
        <taxon>Arthropoda</taxon>
        <taxon>Hexapoda</taxon>
        <taxon>Insecta</taxon>
        <taxon>Pterygota</taxon>
        <taxon>Neoptera</taxon>
        <taxon>Endopterygota</taxon>
        <taxon>Lepidoptera</taxon>
        <taxon>Glossata</taxon>
        <taxon>Ditrysia</taxon>
        <taxon>Papilionoidea</taxon>
        <taxon>Pieridae</taxon>
        <taxon>Pierinae</taxon>
        <taxon>Pieris</taxon>
    </lineage>
</organism>
<sequence>MDFPFNLNKISASSTKVYLATFDFEVWDLLYKQHYGTTQTYGDLAKALGRSGSHARAIGAACGANGHIIVIPCHRIVASSSKGGFSSGVDRKEWLLHHEHKYS</sequence>
<dbReference type="NCBIfam" id="TIGR00589">
    <property type="entry name" value="ogt"/>
    <property type="match status" value="1"/>
</dbReference>
<evidence type="ECO:0000256" key="3">
    <source>
        <dbReference type="ARBA" id="ARBA00011918"/>
    </source>
</evidence>